<evidence type="ECO:0000256" key="5">
    <source>
        <dbReference type="ARBA" id="ARBA00022692"/>
    </source>
</evidence>
<dbReference type="EMBL" id="WTYF01000004">
    <property type="protein sequence ID" value="MXO50465.1"/>
    <property type="molecule type" value="Genomic_DNA"/>
</dbReference>
<evidence type="ECO:0000256" key="6">
    <source>
        <dbReference type="ARBA" id="ARBA00022989"/>
    </source>
</evidence>
<evidence type="ECO:0000256" key="12">
    <source>
        <dbReference type="ARBA" id="ARBA00040743"/>
    </source>
</evidence>
<dbReference type="SUPFAM" id="SSF109998">
    <property type="entry name" value="Triger factor/SurA peptide-binding domain-like"/>
    <property type="match status" value="1"/>
</dbReference>
<evidence type="ECO:0000256" key="10">
    <source>
        <dbReference type="ARBA" id="ARBA00031484"/>
    </source>
</evidence>
<dbReference type="Pfam" id="PF13624">
    <property type="entry name" value="SurA_N_3"/>
    <property type="match status" value="1"/>
</dbReference>
<feature type="domain" description="PpiC" evidence="16">
    <location>
        <begin position="272"/>
        <end position="360"/>
    </location>
</feature>
<keyword evidence="3" id="KW-1003">Cell membrane</keyword>
<dbReference type="GO" id="GO:0003755">
    <property type="term" value="F:peptidyl-prolyl cis-trans isomerase activity"/>
    <property type="evidence" value="ECO:0007669"/>
    <property type="project" value="UniProtKB-KW"/>
</dbReference>
<proteinExistence type="inferred from homology"/>
<evidence type="ECO:0000313" key="18">
    <source>
        <dbReference type="Proteomes" id="UP000444185"/>
    </source>
</evidence>
<evidence type="ECO:0000256" key="3">
    <source>
        <dbReference type="ARBA" id="ARBA00022475"/>
    </source>
</evidence>
<organism evidence="17 18">
    <name type="scientific">Qipengyuania gaetbuli</name>
    <dbReference type="NCBI Taxonomy" id="266952"/>
    <lineage>
        <taxon>Bacteria</taxon>
        <taxon>Pseudomonadati</taxon>
        <taxon>Pseudomonadota</taxon>
        <taxon>Alphaproteobacteria</taxon>
        <taxon>Sphingomonadales</taxon>
        <taxon>Erythrobacteraceae</taxon>
        <taxon>Qipengyuania</taxon>
    </lineage>
</organism>
<evidence type="ECO:0000256" key="7">
    <source>
        <dbReference type="ARBA" id="ARBA00023136"/>
    </source>
</evidence>
<keyword evidence="15" id="KW-0732">Signal</keyword>
<dbReference type="PANTHER" id="PTHR47529:SF1">
    <property type="entry name" value="PERIPLASMIC CHAPERONE PPID"/>
    <property type="match status" value="1"/>
</dbReference>
<dbReference type="AlphaFoldDB" id="A0A844XWR5"/>
<dbReference type="Gene3D" id="3.10.50.40">
    <property type="match status" value="1"/>
</dbReference>
<accession>A0A844XWR5</accession>
<feature type="chain" id="PRO_5032341060" description="Parvulin-like PPIase" evidence="15">
    <location>
        <begin position="31"/>
        <end position="645"/>
    </location>
</feature>
<evidence type="ECO:0000256" key="13">
    <source>
        <dbReference type="ARBA" id="ARBA00042775"/>
    </source>
</evidence>
<dbReference type="RefSeq" id="WP_160607060.1">
    <property type="nucleotide sequence ID" value="NZ_WTYF01000004.1"/>
</dbReference>
<dbReference type="InterPro" id="IPR027304">
    <property type="entry name" value="Trigger_fact/SurA_dom_sf"/>
</dbReference>
<protein>
    <recommendedName>
        <fullName evidence="2">Parvulin-like PPIase</fullName>
    </recommendedName>
    <alternativeName>
        <fullName evidence="9">Peptidyl-prolyl cis-trans isomerase plp</fullName>
    </alternativeName>
    <alternativeName>
        <fullName evidence="12">Periplasmic chaperone PpiD</fullName>
    </alternativeName>
    <alternativeName>
        <fullName evidence="13">Periplasmic folding chaperone</fullName>
    </alternativeName>
    <alternativeName>
        <fullName evidence="10">Rotamase plp</fullName>
    </alternativeName>
</protein>
<feature type="signal peptide" evidence="15">
    <location>
        <begin position="1"/>
        <end position="30"/>
    </location>
</feature>
<dbReference type="InterPro" id="IPR052029">
    <property type="entry name" value="PpiD_chaperone"/>
</dbReference>
<evidence type="ECO:0000256" key="1">
    <source>
        <dbReference type="ARBA" id="ARBA00004382"/>
    </source>
</evidence>
<dbReference type="PANTHER" id="PTHR47529">
    <property type="entry name" value="PEPTIDYL-PROLYL CIS-TRANS ISOMERASE D"/>
    <property type="match status" value="1"/>
</dbReference>
<evidence type="ECO:0000256" key="11">
    <source>
        <dbReference type="ARBA" id="ARBA00038408"/>
    </source>
</evidence>
<evidence type="ECO:0000256" key="15">
    <source>
        <dbReference type="SAM" id="SignalP"/>
    </source>
</evidence>
<keyword evidence="5" id="KW-0812">Transmembrane</keyword>
<keyword evidence="4" id="KW-0997">Cell inner membrane</keyword>
<reference evidence="17 18" key="1">
    <citation type="submission" date="2019-12" db="EMBL/GenBank/DDBJ databases">
        <title>Genomic-based taxomic classification of the family Erythrobacteraceae.</title>
        <authorList>
            <person name="Xu L."/>
        </authorList>
    </citation>
    <scope>NUCLEOTIDE SEQUENCE [LARGE SCALE GENOMIC DNA]</scope>
    <source>
        <strain evidence="17 18">DSM 16225</strain>
    </source>
</reference>
<keyword evidence="14 17" id="KW-0413">Isomerase</keyword>
<evidence type="ECO:0000256" key="9">
    <source>
        <dbReference type="ARBA" id="ARBA00030642"/>
    </source>
</evidence>
<sequence length="645" mass="69051">MLTFFRNFFKTKVGLAIALAFLGLIGFAFASMDVSSTGAFGGVAGGDRVAVVGSEKISTAELSDGAAEALRQARQGNPDATIQTLLADNGLDEILDGLIDRFVLVAWGEENGLRAGRNLVNSEIRQIPGARGPSGDFEEAAYQAFLQTQSLTDAQLRSQIRTSLFFRQSIIPAAYGAKVPDSIARTYARTFKERRRGSVAVISAAAFAPTGAPTDAQLQKFYADNQSRFVRPERRTLRYATFGSEALGESIEPDDAQIAAYFKENAENYAARETRDFTQVIVATRQGAEAIANRVRGGQSFAAAAAEAGFRTAELSDQERDNVREQASAAVADAYFSASEGGLTAPARSPLGWHIARVDDVTQVPAKTVASVRGEIADVLRERNRQRGIAELATTIEDRLADGASLTAVAEELDLEVVATQPLTASGFVYGTAQRAPELVASTLDFAFQIEEGEPEIAALPDGQNFLLYEVSSITPSSVAPLAEIRENVIAEWRRSRGNEGARAAADRVLKRVQGGQSLAAAMAAEKVALPAPEAVNLSREELARLGNTSVPAPIALMFAMAEGSTKKLKGNGDQGWFVVSLEDISLGQLEENDPLVQQALLQIAQGWTAEYSQQMLAAMRAEVGVERNPDAIAAVRRQLLGETN</sequence>
<evidence type="ECO:0000256" key="2">
    <source>
        <dbReference type="ARBA" id="ARBA00018370"/>
    </source>
</evidence>
<keyword evidence="8" id="KW-0143">Chaperone</keyword>
<keyword evidence="14" id="KW-0697">Rotamase</keyword>
<dbReference type="Gene3D" id="1.10.4030.10">
    <property type="entry name" value="Porin chaperone SurA, peptide-binding domain"/>
    <property type="match status" value="1"/>
</dbReference>
<dbReference type="Pfam" id="PF13145">
    <property type="entry name" value="Rotamase_2"/>
    <property type="match status" value="1"/>
</dbReference>
<keyword evidence="18" id="KW-1185">Reference proteome</keyword>
<comment type="caution">
    <text evidence="17">The sequence shown here is derived from an EMBL/GenBank/DDBJ whole genome shotgun (WGS) entry which is preliminary data.</text>
</comment>
<dbReference type="InterPro" id="IPR046357">
    <property type="entry name" value="PPIase_dom_sf"/>
</dbReference>
<dbReference type="InterPro" id="IPR000297">
    <property type="entry name" value="PPIase_PpiC"/>
</dbReference>
<dbReference type="Proteomes" id="UP000444185">
    <property type="component" value="Unassembled WGS sequence"/>
</dbReference>
<gene>
    <name evidence="17" type="ORF">GRI42_03995</name>
</gene>
<evidence type="ECO:0000256" key="14">
    <source>
        <dbReference type="PROSITE-ProRule" id="PRU00278"/>
    </source>
</evidence>
<dbReference type="SUPFAM" id="SSF54534">
    <property type="entry name" value="FKBP-like"/>
    <property type="match status" value="1"/>
</dbReference>
<comment type="subcellular location">
    <subcellularLocation>
        <location evidence="1">Cell inner membrane</location>
        <topology evidence="1">Single-pass type II membrane protein</topology>
        <orientation evidence="1">Periplasmic side</orientation>
    </subcellularLocation>
</comment>
<comment type="similarity">
    <text evidence="11">Belongs to the PpiD chaperone family.</text>
</comment>
<evidence type="ECO:0000256" key="8">
    <source>
        <dbReference type="ARBA" id="ARBA00023186"/>
    </source>
</evidence>
<evidence type="ECO:0000313" key="17">
    <source>
        <dbReference type="EMBL" id="MXO50465.1"/>
    </source>
</evidence>
<name>A0A844XWR5_9SPHN</name>
<dbReference type="OrthoDB" id="9768393at2"/>
<dbReference type="GO" id="GO:0005886">
    <property type="term" value="C:plasma membrane"/>
    <property type="evidence" value="ECO:0007669"/>
    <property type="project" value="UniProtKB-SubCell"/>
</dbReference>
<evidence type="ECO:0000259" key="16">
    <source>
        <dbReference type="PROSITE" id="PS50198"/>
    </source>
</evidence>
<keyword evidence="7" id="KW-0472">Membrane</keyword>
<keyword evidence="6" id="KW-1133">Transmembrane helix</keyword>
<evidence type="ECO:0000256" key="4">
    <source>
        <dbReference type="ARBA" id="ARBA00022519"/>
    </source>
</evidence>
<dbReference type="PROSITE" id="PS50198">
    <property type="entry name" value="PPIC_PPIASE_2"/>
    <property type="match status" value="1"/>
</dbReference>